<gene>
    <name evidence="1" type="ORF">Lmac_2730</name>
</gene>
<protein>
    <submittedName>
        <fullName evidence="1">Uncharacterized protein</fullName>
    </submittedName>
</protein>
<comment type="caution">
    <text evidence="1">The sequence shown here is derived from an EMBL/GenBank/DDBJ whole genome shotgun (WGS) entry which is preliminary data.</text>
</comment>
<name>A0A0W0VX95_9GAMM</name>
<dbReference type="AlphaFoldDB" id="A0A0W0VX95"/>
<sequence>MIRPNKTDIERGVAEIISVKQKGLVTVKMSGAEKETIRTYRMSYNSTFSMDY</sequence>
<dbReference type="Proteomes" id="UP000054908">
    <property type="component" value="Unassembled WGS sequence"/>
</dbReference>
<evidence type="ECO:0000313" key="1">
    <source>
        <dbReference type="EMBL" id="KTD24643.1"/>
    </source>
</evidence>
<proteinExistence type="predicted"/>
<dbReference type="EMBL" id="LNYL01000050">
    <property type="protein sequence ID" value="KTD24643.1"/>
    <property type="molecule type" value="Genomic_DNA"/>
</dbReference>
<organism evidence="1 2">
    <name type="scientific">Legionella maceachernii</name>
    <dbReference type="NCBI Taxonomy" id="466"/>
    <lineage>
        <taxon>Bacteria</taxon>
        <taxon>Pseudomonadati</taxon>
        <taxon>Pseudomonadota</taxon>
        <taxon>Gammaproteobacteria</taxon>
        <taxon>Legionellales</taxon>
        <taxon>Legionellaceae</taxon>
        <taxon>Legionella</taxon>
    </lineage>
</organism>
<evidence type="ECO:0000313" key="2">
    <source>
        <dbReference type="Proteomes" id="UP000054908"/>
    </source>
</evidence>
<dbReference type="RefSeq" id="WP_156415027.1">
    <property type="nucleotide sequence ID" value="NZ_CAAAIB010000001.1"/>
</dbReference>
<accession>A0A0W0VX95</accession>
<dbReference type="PATRIC" id="fig|466.6.peg.2915"/>
<dbReference type="STRING" id="466.Lmac_2730"/>
<reference evidence="1 2" key="1">
    <citation type="submission" date="2015-11" db="EMBL/GenBank/DDBJ databases">
        <title>Genomic analysis of 38 Legionella species identifies large and diverse effector repertoires.</title>
        <authorList>
            <person name="Burstein D."/>
            <person name="Amaro F."/>
            <person name="Zusman T."/>
            <person name="Lifshitz Z."/>
            <person name="Cohen O."/>
            <person name="Gilbert J.A."/>
            <person name="Pupko T."/>
            <person name="Shuman H.A."/>
            <person name="Segal G."/>
        </authorList>
    </citation>
    <scope>NUCLEOTIDE SEQUENCE [LARGE SCALE GENOMIC DNA]</scope>
    <source>
        <strain evidence="1 2">PX-1-G2-E2</strain>
    </source>
</reference>
<keyword evidence="2" id="KW-1185">Reference proteome</keyword>